<dbReference type="Pfam" id="PF17170">
    <property type="entry name" value="DUF5128"/>
    <property type="match status" value="1"/>
</dbReference>
<evidence type="ECO:0000313" key="2">
    <source>
        <dbReference type="Proteomes" id="UP000199642"/>
    </source>
</evidence>
<dbReference type="InterPro" id="IPR011044">
    <property type="entry name" value="Quino_amine_DH_bsu"/>
</dbReference>
<evidence type="ECO:0008006" key="3">
    <source>
        <dbReference type="Google" id="ProtNLM"/>
    </source>
</evidence>
<dbReference type="RefSeq" id="WP_092788207.1">
    <property type="nucleotide sequence ID" value="NZ_FOPC01000001.1"/>
</dbReference>
<dbReference type="OrthoDB" id="820379at2"/>
<dbReference type="STRING" id="435880.SAMN04487988_10110"/>
<proteinExistence type="predicted"/>
<gene>
    <name evidence="1" type="ORF">SAMN04487988_10110</name>
</gene>
<reference evidence="2" key="1">
    <citation type="submission" date="2016-10" db="EMBL/GenBank/DDBJ databases">
        <authorList>
            <person name="Varghese N."/>
            <person name="Submissions S."/>
        </authorList>
    </citation>
    <scope>NUCLEOTIDE SEQUENCE [LARGE SCALE GENOMIC DNA]</scope>
    <source>
        <strain evidence="2">DSM 19315</strain>
    </source>
</reference>
<keyword evidence="2" id="KW-1185">Reference proteome</keyword>
<name>A0A1I2NH53_9BACT</name>
<evidence type="ECO:0000313" key="1">
    <source>
        <dbReference type="EMBL" id="SFG00796.1"/>
    </source>
</evidence>
<dbReference type="SUPFAM" id="SSF50969">
    <property type="entry name" value="YVTN repeat-like/Quinoprotein amine dehydrogenase"/>
    <property type="match status" value="1"/>
</dbReference>
<protein>
    <recommendedName>
        <fullName evidence="3">6-bladed beta-propeller protein</fullName>
    </recommendedName>
</protein>
<dbReference type="AlphaFoldDB" id="A0A1I2NH53"/>
<dbReference type="Proteomes" id="UP000199642">
    <property type="component" value="Unassembled WGS sequence"/>
</dbReference>
<dbReference type="PROSITE" id="PS51257">
    <property type="entry name" value="PROKAR_LIPOPROTEIN"/>
    <property type="match status" value="1"/>
</dbReference>
<dbReference type="EMBL" id="FOPC01000001">
    <property type="protein sequence ID" value="SFG00796.1"/>
    <property type="molecule type" value="Genomic_DNA"/>
</dbReference>
<organism evidence="1 2">
    <name type="scientific">Algoriphagus hitonicola</name>
    <dbReference type="NCBI Taxonomy" id="435880"/>
    <lineage>
        <taxon>Bacteria</taxon>
        <taxon>Pseudomonadati</taxon>
        <taxon>Bacteroidota</taxon>
        <taxon>Cytophagia</taxon>
        <taxon>Cytophagales</taxon>
        <taxon>Cyclobacteriaceae</taxon>
        <taxon>Algoriphagus</taxon>
    </lineage>
</organism>
<sequence length="377" mass="42965">MRILNLIGFLVLLILGCKSYESYTIPEQIRVQPQAKILLLDQIFRKVKTLSLVGKTGLYSIYRMMPFQEGFIYTDTKKEKVFFVDYQGNVKSFIDKKGEGPGEYRSIWDLKIDSKTEKIALLDRGLGKVLIFDSKRNLVKEVPIKRSLASSILSVEFMDSDNLVFFTSGSSGAKFLVLNLLTESLDLKVPLENELDGLAFGNDRSMTFLNDKISVIYPLSRKIERYTTDFLREEDVFLDFDRYQIEEDEIREIGNDQDRMFELIQNDEDKKAHSFSLVESPNFYFTSYFVGSFQNGEFLHTIIDKKGGENTTYKSVSIGGTAVDVVLVGRNQGDEMIYSINPEQIEVMSSSDISNLSRELGINVAAENPILLFCTPE</sequence>
<accession>A0A1I2NH53</accession>